<reference evidence="1" key="1">
    <citation type="submission" date="2023-07" db="EMBL/GenBank/DDBJ databases">
        <title>Sequencing the genomes of 1000 actinobacteria strains.</title>
        <authorList>
            <person name="Klenk H.-P."/>
        </authorList>
    </citation>
    <scope>NUCLEOTIDE SEQUENCE</scope>
    <source>
        <strain evidence="1">DSM 44707</strain>
    </source>
</reference>
<dbReference type="RefSeq" id="WP_310365759.1">
    <property type="nucleotide sequence ID" value="NZ_JAVDYB010000001.1"/>
</dbReference>
<organism evidence="1 2">
    <name type="scientific">Catenuloplanes atrovinosus</name>
    <dbReference type="NCBI Taxonomy" id="137266"/>
    <lineage>
        <taxon>Bacteria</taxon>
        <taxon>Bacillati</taxon>
        <taxon>Actinomycetota</taxon>
        <taxon>Actinomycetes</taxon>
        <taxon>Micromonosporales</taxon>
        <taxon>Micromonosporaceae</taxon>
        <taxon>Catenuloplanes</taxon>
    </lineage>
</organism>
<dbReference type="InterPro" id="IPR025560">
    <property type="entry name" value="Imm22"/>
</dbReference>
<dbReference type="Pfam" id="PF14112">
    <property type="entry name" value="DUF4284"/>
    <property type="match status" value="1"/>
</dbReference>
<comment type="caution">
    <text evidence="1">The sequence shown here is derived from an EMBL/GenBank/DDBJ whole genome shotgun (WGS) entry which is preliminary data.</text>
</comment>
<accession>A0AAE3YJT5</accession>
<dbReference type="AlphaFoldDB" id="A0AAE3YJT5"/>
<keyword evidence="2" id="KW-1185">Reference proteome</keyword>
<dbReference type="EMBL" id="JAVDYB010000001">
    <property type="protein sequence ID" value="MDR7275153.1"/>
    <property type="molecule type" value="Genomic_DNA"/>
</dbReference>
<proteinExistence type="predicted"/>
<name>A0AAE3YJT5_9ACTN</name>
<evidence type="ECO:0000313" key="1">
    <source>
        <dbReference type="EMBL" id="MDR7275153.1"/>
    </source>
</evidence>
<protein>
    <submittedName>
        <fullName evidence="1">Uncharacterized protein</fullName>
    </submittedName>
</protein>
<gene>
    <name evidence="1" type="ORF">J2S41_001931</name>
</gene>
<evidence type="ECO:0000313" key="2">
    <source>
        <dbReference type="Proteomes" id="UP001183643"/>
    </source>
</evidence>
<sequence length="120" mass="12945">MAVVHVFVATGRFASEEELWAFVEPAYTTDGDAVSSPFMREIALDGYEPAAIEAVHAASVVPVRHLLREASWAEQWVADLDPALRADAAICVFPPNLIAAPHESSLEYCGALTYGPTQNS</sequence>
<dbReference type="Proteomes" id="UP001183643">
    <property type="component" value="Unassembled WGS sequence"/>
</dbReference>